<dbReference type="InterPro" id="IPR011051">
    <property type="entry name" value="RmlC_Cupin_sf"/>
</dbReference>
<evidence type="ECO:0000313" key="3">
    <source>
        <dbReference type="Proteomes" id="UP000310636"/>
    </source>
</evidence>
<dbReference type="InterPro" id="IPR013096">
    <property type="entry name" value="Cupin_2"/>
</dbReference>
<dbReference type="InterPro" id="IPR053146">
    <property type="entry name" value="QDO-like"/>
</dbReference>
<reference evidence="2 3" key="1">
    <citation type="submission" date="2019-04" db="EMBL/GenBank/DDBJ databases">
        <title>Cohnella sp. nov. isolated from preserved vegetables.</title>
        <authorList>
            <person name="Lin S.-Y."/>
            <person name="Hung M.-H."/>
            <person name="Young C.-C."/>
        </authorList>
    </citation>
    <scope>NUCLEOTIDE SEQUENCE [LARGE SCALE GENOMIC DNA]</scope>
    <source>
        <strain evidence="2 3">CC-MHH1044</strain>
    </source>
</reference>
<dbReference type="Proteomes" id="UP000310636">
    <property type="component" value="Unassembled WGS sequence"/>
</dbReference>
<organism evidence="2 3">
    <name type="scientific">Cohnella fermenti</name>
    <dbReference type="NCBI Taxonomy" id="2565925"/>
    <lineage>
        <taxon>Bacteria</taxon>
        <taxon>Bacillati</taxon>
        <taxon>Bacillota</taxon>
        <taxon>Bacilli</taxon>
        <taxon>Bacillales</taxon>
        <taxon>Paenibacillaceae</taxon>
        <taxon>Cohnella</taxon>
    </lineage>
</organism>
<dbReference type="EMBL" id="SSOB01000026">
    <property type="protein sequence ID" value="THF76234.1"/>
    <property type="molecule type" value="Genomic_DNA"/>
</dbReference>
<dbReference type="PANTHER" id="PTHR36440:SF1">
    <property type="entry name" value="PUTATIVE (AFU_ORTHOLOGUE AFUA_8G07350)-RELATED"/>
    <property type="match status" value="1"/>
</dbReference>
<evidence type="ECO:0000313" key="2">
    <source>
        <dbReference type="EMBL" id="THF76234.1"/>
    </source>
</evidence>
<dbReference type="PANTHER" id="PTHR36440">
    <property type="entry name" value="PUTATIVE (AFU_ORTHOLOGUE AFUA_8G07350)-RELATED"/>
    <property type="match status" value="1"/>
</dbReference>
<name>A0A4S4BTP2_9BACL</name>
<keyword evidence="3" id="KW-1185">Reference proteome</keyword>
<dbReference type="Gene3D" id="2.60.120.10">
    <property type="entry name" value="Jelly Rolls"/>
    <property type="match status" value="1"/>
</dbReference>
<dbReference type="Pfam" id="PF07883">
    <property type="entry name" value="Cupin_2"/>
    <property type="match status" value="1"/>
</dbReference>
<protein>
    <submittedName>
        <fullName evidence="2">Cupin domain-containing protein</fullName>
    </submittedName>
</protein>
<comment type="caution">
    <text evidence="2">The sequence shown here is derived from an EMBL/GenBank/DDBJ whole genome shotgun (WGS) entry which is preliminary data.</text>
</comment>
<gene>
    <name evidence="2" type="ORF">E6C55_19600</name>
</gene>
<accession>A0A4S4BTP2</accession>
<proteinExistence type="predicted"/>
<feature type="domain" description="Cupin type-2" evidence="1">
    <location>
        <begin position="34"/>
        <end position="99"/>
    </location>
</feature>
<dbReference type="AlphaFoldDB" id="A0A4S4BTP2"/>
<sequence length="184" mass="20283">MSMNARTVKHRYTGEQITFVETAAETGGKHLLIEVELPPNGDGPPLHYHRKFTEEFEVLRGRLTVSLGGEERVLEPGQTLTAPIGTAHTFRNAHGEEVAFRVKLTPPSGFEQSVRIHYGLMDDGLTDGKGTPKNPLHTALVLSLQDTLVAGIPLWLQRALFGGLNGIGRLTGVHRKLLKYTDER</sequence>
<dbReference type="OrthoDB" id="72027at2"/>
<dbReference type="SUPFAM" id="SSF51182">
    <property type="entry name" value="RmlC-like cupins"/>
    <property type="match status" value="1"/>
</dbReference>
<dbReference type="InterPro" id="IPR014710">
    <property type="entry name" value="RmlC-like_jellyroll"/>
</dbReference>
<evidence type="ECO:0000259" key="1">
    <source>
        <dbReference type="Pfam" id="PF07883"/>
    </source>
</evidence>
<dbReference type="RefSeq" id="WP_136371511.1">
    <property type="nucleotide sequence ID" value="NZ_SSOB01000026.1"/>
</dbReference>